<evidence type="ECO:0000256" key="2">
    <source>
        <dbReference type="ARBA" id="ARBA00022475"/>
    </source>
</evidence>
<gene>
    <name evidence="8" type="ORF">ATE48_07715</name>
</gene>
<dbReference type="AlphaFoldDB" id="A0A1B1AGY2"/>
<proteinExistence type="predicted"/>
<evidence type="ECO:0000313" key="9">
    <source>
        <dbReference type="Proteomes" id="UP000092498"/>
    </source>
</evidence>
<organism evidence="8 9">
    <name type="scientific">Candidatus Viadribacter manganicus</name>
    <dbReference type="NCBI Taxonomy" id="1759059"/>
    <lineage>
        <taxon>Bacteria</taxon>
        <taxon>Pseudomonadati</taxon>
        <taxon>Pseudomonadota</taxon>
        <taxon>Alphaproteobacteria</taxon>
        <taxon>Hyphomonadales</taxon>
        <taxon>Hyphomonadaceae</taxon>
        <taxon>Candidatus Viadribacter</taxon>
    </lineage>
</organism>
<evidence type="ECO:0000256" key="3">
    <source>
        <dbReference type="ARBA" id="ARBA00022692"/>
    </source>
</evidence>
<keyword evidence="4 6" id="KW-1133">Transmembrane helix</keyword>
<protein>
    <recommendedName>
        <fullName evidence="7">Cytochrome b561 bacterial/Ni-hydrogenase domain-containing protein</fullName>
    </recommendedName>
</protein>
<dbReference type="GO" id="GO:0005886">
    <property type="term" value="C:plasma membrane"/>
    <property type="evidence" value="ECO:0007669"/>
    <property type="project" value="UniProtKB-SubCell"/>
</dbReference>
<reference evidence="8 9" key="1">
    <citation type="submission" date="2015-11" db="EMBL/GenBank/DDBJ databases">
        <title>Whole-Genome Sequence of Candidatus Oderbacter manganicum from the National Park Lower Oder Valley, Germany.</title>
        <authorList>
            <person name="Braun B."/>
            <person name="Liere K."/>
            <person name="Szewzyk U."/>
        </authorList>
    </citation>
    <scope>NUCLEOTIDE SEQUENCE [LARGE SCALE GENOMIC DNA]</scope>
    <source>
        <strain evidence="8 9">OTSz_A_272</strain>
    </source>
</reference>
<feature type="transmembrane region" description="Helical" evidence="6">
    <location>
        <begin position="32"/>
        <end position="59"/>
    </location>
</feature>
<keyword evidence="2" id="KW-1003">Cell membrane</keyword>
<dbReference type="InterPro" id="IPR016174">
    <property type="entry name" value="Di-haem_cyt_TM"/>
</dbReference>
<dbReference type="EMBL" id="CP013244">
    <property type="protein sequence ID" value="ANP45818.1"/>
    <property type="molecule type" value="Genomic_DNA"/>
</dbReference>
<name>A0A1B1AGY2_9PROT</name>
<feature type="transmembrane region" description="Helical" evidence="6">
    <location>
        <begin position="148"/>
        <end position="167"/>
    </location>
</feature>
<comment type="subcellular location">
    <subcellularLocation>
        <location evidence="1">Cell membrane</location>
        <topology evidence="1">Multi-pass membrane protein</topology>
    </subcellularLocation>
</comment>
<evidence type="ECO:0000259" key="7">
    <source>
        <dbReference type="Pfam" id="PF01292"/>
    </source>
</evidence>
<dbReference type="SUPFAM" id="SSF81342">
    <property type="entry name" value="Transmembrane di-heme cytochromes"/>
    <property type="match status" value="1"/>
</dbReference>
<evidence type="ECO:0000256" key="1">
    <source>
        <dbReference type="ARBA" id="ARBA00004651"/>
    </source>
</evidence>
<feature type="domain" description="Cytochrome b561 bacterial/Ni-hydrogenase" evidence="7">
    <location>
        <begin position="4"/>
        <end position="170"/>
    </location>
</feature>
<dbReference type="InterPro" id="IPR011577">
    <property type="entry name" value="Cyt_b561_bac/Ni-Hgenase"/>
</dbReference>
<keyword evidence="3 6" id="KW-0812">Transmembrane</keyword>
<evidence type="ECO:0000313" key="8">
    <source>
        <dbReference type="EMBL" id="ANP45818.1"/>
    </source>
</evidence>
<keyword evidence="5 6" id="KW-0472">Membrane</keyword>
<dbReference type="InParanoid" id="A0A1B1AGY2"/>
<evidence type="ECO:0000256" key="4">
    <source>
        <dbReference type="ARBA" id="ARBA00022989"/>
    </source>
</evidence>
<dbReference type="GO" id="GO:0022904">
    <property type="term" value="P:respiratory electron transport chain"/>
    <property type="evidence" value="ECO:0007669"/>
    <property type="project" value="InterPro"/>
</dbReference>
<accession>A0A1B1AGY2</accession>
<dbReference type="Pfam" id="PF01292">
    <property type="entry name" value="Ni_hydr_CYTB"/>
    <property type="match status" value="1"/>
</dbReference>
<feature type="transmembrane region" description="Helical" evidence="6">
    <location>
        <begin position="80"/>
        <end position="98"/>
    </location>
</feature>
<dbReference type="RefSeq" id="WP_066769778.1">
    <property type="nucleotide sequence ID" value="NZ_CP013244.1"/>
</dbReference>
<dbReference type="KEGG" id="cbot:ATE48_07715"/>
<dbReference type="GO" id="GO:0009055">
    <property type="term" value="F:electron transfer activity"/>
    <property type="evidence" value="ECO:0007669"/>
    <property type="project" value="InterPro"/>
</dbReference>
<dbReference type="Proteomes" id="UP000092498">
    <property type="component" value="Chromosome"/>
</dbReference>
<sequence>MHRLRAYHALLAVLAIAAYLSAEWGRIHAWFGYGVAAVIVLRLALALTGAPQLGLMRFYPHFEGMKLGNAMTHPAISRTLLLAIAISLLGVTGTGIVMDRGRAIGVAGTSPVYASAIIGETQDREYDERVRESGEDEEEGVVAEIHELLANLLVLLVGLHVTYLLLFKRPLARFMLFAEPRKK</sequence>
<keyword evidence="9" id="KW-1185">Reference proteome</keyword>
<evidence type="ECO:0000256" key="6">
    <source>
        <dbReference type="SAM" id="Phobius"/>
    </source>
</evidence>
<evidence type="ECO:0000256" key="5">
    <source>
        <dbReference type="ARBA" id="ARBA00023136"/>
    </source>
</evidence>